<dbReference type="AlphaFoldDB" id="A0A5J4RGA8"/>
<proteinExistence type="predicted"/>
<protein>
    <submittedName>
        <fullName evidence="1">Uncharacterized protein</fullName>
    </submittedName>
</protein>
<sequence>MALFESYDRRIEKIKAVLKANGIASIEEAKSICDAAG</sequence>
<accession>A0A5J4RGA8</accession>
<gene>
    <name evidence="1" type="ORF">EZS27_019164</name>
</gene>
<dbReference type="Pfam" id="PF14057">
    <property type="entry name" value="GGGtGRT"/>
    <property type="match status" value="1"/>
</dbReference>
<name>A0A5J4RGA8_9ZZZZ</name>
<feature type="non-terminal residue" evidence="1">
    <location>
        <position position="37"/>
    </location>
</feature>
<evidence type="ECO:0000313" key="1">
    <source>
        <dbReference type="EMBL" id="KAA6332325.1"/>
    </source>
</evidence>
<comment type="caution">
    <text evidence="1">The sequence shown here is derived from an EMBL/GenBank/DDBJ whole genome shotgun (WGS) entry which is preliminary data.</text>
</comment>
<dbReference type="EMBL" id="SNRY01001255">
    <property type="protein sequence ID" value="KAA6332325.1"/>
    <property type="molecule type" value="Genomic_DNA"/>
</dbReference>
<organism evidence="1">
    <name type="scientific">termite gut metagenome</name>
    <dbReference type="NCBI Taxonomy" id="433724"/>
    <lineage>
        <taxon>unclassified sequences</taxon>
        <taxon>metagenomes</taxon>
        <taxon>organismal metagenomes</taxon>
    </lineage>
</organism>
<dbReference type="InterPro" id="IPR025964">
    <property type="entry name" value="GGGtGRT"/>
</dbReference>
<reference evidence="1" key="1">
    <citation type="submission" date="2019-03" db="EMBL/GenBank/DDBJ databases">
        <title>Single cell metagenomics reveals metabolic interactions within the superorganism composed of flagellate Streblomastix strix and complex community of Bacteroidetes bacteria on its surface.</title>
        <authorList>
            <person name="Treitli S.C."/>
            <person name="Kolisko M."/>
            <person name="Husnik F."/>
            <person name="Keeling P."/>
            <person name="Hampl V."/>
        </authorList>
    </citation>
    <scope>NUCLEOTIDE SEQUENCE</scope>
    <source>
        <strain evidence="1">STM</strain>
    </source>
</reference>